<feature type="domain" description="NAD-dependent epimerase/dehydratase" evidence="3">
    <location>
        <begin position="3"/>
        <end position="226"/>
    </location>
</feature>
<dbReference type="CDD" id="cd08946">
    <property type="entry name" value="SDR_e"/>
    <property type="match status" value="1"/>
</dbReference>
<name>A0A1G7V003_9GAMM</name>
<accession>A0A1G7V003</accession>
<dbReference type="SUPFAM" id="SSF51735">
    <property type="entry name" value="NAD(P)-binding Rossmann-fold domains"/>
    <property type="match status" value="1"/>
</dbReference>
<dbReference type="Proteomes" id="UP000243378">
    <property type="component" value="Unassembled WGS sequence"/>
</dbReference>
<evidence type="ECO:0000313" key="5">
    <source>
        <dbReference type="Proteomes" id="UP000243378"/>
    </source>
</evidence>
<organism evidence="4 5">
    <name type="scientific">Phytopseudomonas seleniipraecipitans</name>
    <dbReference type="NCBI Taxonomy" id="640205"/>
    <lineage>
        <taxon>Bacteria</taxon>
        <taxon>Pseudomonadati</taxon>
        <taxon>Pseudomonadota</taxon>
        <taxon>Gammaproteobacteria</taxon>
        <taxon>Pseudomonadales</taxon>
        <taxon>Pseudomonadaceae</taxon>
        <taxon>Phytopseudomonas</taxon>
    </lineage>
</organism>
<dbReference type="OrthoDB" id="5295702at2"/>
<evidence type="ECO:0000313" key="4">
    <source>
        <dbReference type="EMBL" id="SDG53205.1"/>
    </source>
</evidence>
<dbReference type="Pfam" id="PF01370">
    <property type="entry name" value="Epimerase"/>
    <property type="match status" value="1"/>
</dbReference>
<dbReference type="STRING" id="640205.SAMN05216381_4228"/>
<comment type="pathway">
    <text evidence="1">Bacterial outer membrane biogenesis; LPS O-antigen biosynthesis.</text>
</comment>
<dbReference type="EMBL" id="FNBM01000013">
    <property type="protein sequence ID" value="SDG53205.1"/>
    <property type="molecule type" value="Genomic_DNA"/>
</dbReference>
<proteinExistence type="inferred from homology"/>
<dbReference type="RefSeq" id="WP_092371948.1">
    <property type="nucleotide sequence ID" value="NZ_FNBM01000013.1"/>
</dbReference>
<dbReference type="Gene3D" id="3.40.50.720">
    <property type="entry name" value="NAD(P)-binding Rossmann-like Domain"/>
    <property type="match status" value="1"/>
</dbReference>
<dbReference type="InterPro" id="IPR001509">
    <property type="entry name" value="Epimerase_deHydtase"/>
</dbReference>
<comment type="similarity">
    <text evidence="2">Belongs to the NAD(P)-dependent epimerase/dehydratase family.</text>
</comment>
<protein>
    <submittedName>
        <fullName evidence="4">UDP-glucose 4-epimerase</fullName>
    </submittedName>
</protein>
<dbReference type="AlphaFoldDB" id="A0A1G7V003"/>
<dbReference type="PANTHER" id="PTHR43000">
    <property type="entry name" value="DTDP-D-GLUCOSE 4,6-DEHYDRATASE-RELATED"/>
    <property type="match status" value="1"/>
</dbReference>
<evidence type="ECO:0000256" key="1">
    <source>
        <dbReference type="ARBA" id="ARBA00005125"/>
    </source>
</evidence>
<evidence type="ECO:0000259" key="3">
    <source>
        <dbReference type="Pfam" id="PF01370"/>
    </source>
</evidence>
<evidence type="ECO:0000256" key="2">
    <source>
        <dbReference type="ARBA" id="ARBA00007637"/>
    </source>
</evidence>
<sequence>MKVLLTGASGFIGSHISNALIEMYGKSAVLALASKKINNMNCLIYKAFNNFGLEEKCFNDITHVIHAGAFTPKDASQANDLDRSFDNICYTNKLLSYEFASLKRFVNLSSLDVYASAEQKLSEKSKIEPVSLYGSSKLYCEKMIKAFSEQRNITYMNLRIGHVYGPGEEKYKKVLPAAIRNILENKPLELWGDGSELRSFIFIEDVVESVLNSLESSEKNLDINVASGVAVSIRDLLNKIIEVSGQQVKINKKESSHEKRDLLFDNGLLLGTLLKKEIDLMEGLKIEYNYMKDKYENNI</sequence>
<gene>
    <name evidence="4" type="ORF">SAMN05216381_4228</name>
</gene>
<reference evidence="4 5" key="1">
    <citation type="submission" date="2016-10" db="EMBL/GenBank/DDBJ databases">
        <authorList>
            <person name="de Groot N.N."/>
        </authorList>
    </citation>
    <scope>NUCLEOTIDE SEQUENCE [LARGE SCALE GENOMIC DNA]</scope>
    <source>
        <strain evidence="4 5">LMG 25475</strain>
    </source>
</reference>
<dbReference type="InterPro" id="IPR036291">
    <property type="entry name" value="NAD(P)-bd_dom_sf"/>
</dbReference>